<organism evidence="3">
    <name type="scientific">Candidatus Moduliflexus flocculans</name>
    <dbReference type="NCBI Taxonomy" id="1499966"/>
    <lineage>
        <taxon>Bacteria</taxon>
        <taxon>Candidatus Moduliflexota</taxon>
        <taxon>Candidatus Moduliflexia</taxon>
        <taxon>Candidatus Moduliflexales</taxon>
        <taxon>Candidatus Moduliflexaceae</taxon>
    </lineage>
</organism>
<dbReference type="InterPro" id="IPR027417">
    <property type="entry name" value="P-loop_NTPase"/>
</dbReference>
<feature type="domain" description="Helicase/UvrB N-terminal" evidence="2">
    <location>
        <begin position="66"/>
        <end position="251"/>
    </location>
</feature>
<keyword evidence="4" id="KW-1185">Reference proteome</keyword>
<dbReference type="EMBL" id="DF820458">
    <property type="protein sequence ID" value="GAK52434.1"/>
    <property type="molecule type" value="Genomic_DNA"/>
</dbReference>
<evidence type="ECO:0000313" key="4">
    <source>
        <dbReference type="Proteomes" id="UP000030700"/>
    </source>
</evidence>
<dbReference type="PANTHER" id="PTHR47396">
    <property type="entry name" value="TYPE I RESTRICTION ENZYME ECOKI R PROTEIN"/>
    <property type="match status" value="1"/>
</dbReference>
<dbReference type="HOGENOM" id="CLU_336717_0_0_0"/>
<dbReference type="Gene3D" id="3.40.50.300">
    <property type="entry name" value="P-loop containing nucleotide triphosphate hydrolases"/>
    <property type="match status" value="2"/>
</dbReference>
<dbReference type="SUPFAM" id="SSF52540">
    <property type="entry name" value="P-loop containing nucleoside triphosphate hydrolases"/>
    <property type="match status" value="2"/>
</dbReference>
<name>A0A081BPW8_9BACT</name>
<dbReference type="Proteomes" id="UP000030700">
    <property type="component" value="Unassembled WGS sequence"/>
</dbReference>
<evidence type="ECO:0000256" key="1">
    <source>
        <dbReference type="SAM" id="MobiDB-lite"/>
    </source>
</evidence>
<protein>
    <submittedName>
        <fullName evidence="3">Type III restriction enzyme, res subunit, putative</fullName>
    </submittedName>
</protein>
<dbReference type="PANTHER" id="PTHR47396:SF1">
    <property type="entry name" value="ATP-DEPENDENT HELICASE IRC3-RELATED"/>
    <property type="match status" value="1"/>
</dbReference>
<feature type="region of interest" description="Disordered" evidence="1">
    <location>
        <begin position="1"/>
        <end position="20"/>
    </location>
</feature>
<dbReference type="InterPro" id="IPR006935">
    <property type="entry name" value="Helicase/UvrB_N"/>
</dbReference>
<gene>
    <name evidence="3" type="ORF">U14_03685</name>
</gene>
<evidence type="ECO:0000313" key="3">
    <source>
        <dbReference type="EMBL" id="GAK52434.1"/>
    </source>
</evidence>
<proteinExistence type="predicted"/>
<sequence>MPPHFPSGEGLGVGKKENRKNMRHHVNAISGRLSLRPPQRHSLEILDRVMEIAQPHKNGDPAAALEVIRSEFPTVADFEREFPSLCFALATGVGKTRLMGAFISYLHLAHGLNNFFVLAPNLTIYDKLIADFTPNMPKYVFAGIAEFAANPPAVITGDNYEHAAGTLFDRTLRCTINIFNISKINSEVRGGKSPRIKRLSEYIGASYFDYLAALPDLVMLMDESHRYRATAGAKAINELRPVLGLELTATPMIETNSGTIKFKNVIYEYSLAKALQDGFVKEPAVVTQKNFQPQNHSPAELERIKLEDGVRLHESVKVELETYARQTGERRVKPFMLIIARDTVHAKALLELMQSDSFFEGRYRERVIQVDSSTKGSQEDEFIARLLTVEHADDPTEIVIHVNMLKEGWDVTNLYTIVPLRAANARILIEQSIGRGLRLPYGRRTGVKAVDRLNIVAHDRFQEIVDEANRPDSVIRLEYVILDPTEQQRTPKTVISTPLIDAVLNGETHHQPLPGGEFPAFPSREGQGVGYSFENGNGGGTDSPPGRGKGWVAETGNISITHPQPLPGGELTFATPEVRQIARLTRQAIQRRESLPTSAYLEREETLTAIVSDVRERYAPPTQADLPGMAAQPDIAAIVAQTVHAVRRLTIDIPRIVVVPKGEVTTGFHPFRLETEHVRFQPVERDLLIRSLQTNEQEALRSGSRVVSEKRPEDYLVRQLIDFPDISYDAHADLLYELAGQMIRHLESYLAHDDMLNVAAYYQKPLAQLIHAQMQAHRWESAAGYDVTVTRGFMALKESAFTAVDDIRDFRLPPANKSNIAQLVFGGFRRCLYATQKFQSDTERRLAVILDRDAEKWFKPALGQFQIFYPSGVEQKEYLPDFVAETAAQILLLEPKMSKEMEAKDVLAKRAAAVAWCRHASVHALQYGGKPWRYALIPHDAIADNMTLDGLIAHFAVQ</sequence>
<dbReference type="GO" id="GO:0005829">
    <property type="term" value="C:cytosol"/>
    <property type="evidence" value="ECO:0007669"/>
    <property type="project" value="TreeGrafter"/>
</dbReference>
<dbReference type="STRING" id="1499966.U14_03685"/>
<dbReference type="GO" id="GO:0005524">
    <property type="term" value="F:ATP binding"/>
    <property type="evidence" value="ECO:0007669"/>
    <property type="project" value="InterPro"/>
</dbReference>
<accession>A0A081BPW8</accession>
<dbReference type="Pfam" id="PF04851">
    <property type="entry name" value="ResIII"/>
    <property type="match status" value="1"/>
</dbReference>
<dbReference type="AlphaFoldDB" id="A0A081BPW8"/>
<reference evidence="3" key="1">
    <citation type="journal article" date="2015" name="PeerJ">
        <title>First genomic representation of candidate bacterial phylum KSB3 points to enhanced environmental sensing as a trigger of wastewater bulking.</title>
        <authorList>
            <person name="Sekiguchi Y."/>
            <person name="Ohashi A."/>
            <person name="Parks D.H."/>
            <person name="Yamauchi T."/>
            <person name="Tyson G.W."/>
            <person name="Hugenholtz P."/>
        </authorList>
    </citation>
    <scope>NUCLEOTIDE SEQUENCE [LARGE SCALE GENOMIC DNA]</scope>
</reference>
<dbReference type="InterPro" id="IPR050742">
    <property type="entry name" value="Helicase_Restrict-Modif_Enz"/>
</dbReference>
<dbReference type="GO" id="GO:0003677">
    <property type="term" value="F:DNA binding"/>
    <property type="evidence" value="ECO:0007669"/>
    <property type="project" value="InterPro"/>
</dbReference>
<dbReference type="GO" id="GO:0016787">
    <property type="term" value="F:hydrolase activity"/>
    <property type="evidence" value="ECO:0007669"/>
    <property type="project" value="InterPro"/>
</dbReference>
<evidence type="ECO:0000259" key="2">
    <source>
        <dbReference type="Pfam" id="PF04851"/>
    </source>
</evidence>